<sequence>MKSIIYVYLVLVTASVFGQSPAGFIEEAKTFQEELNATYMNPDSTILSKRQLKKFSGLKFYPIDLKFRVSATFKRTQNAIPFQMELSSGRTREYVQYGLLTFELEEQQFELPIYQNTYYRDHPEEEYGNSLFLPFTDYTSGDGSYGGGRYIDFVIEDIEDNHLLIDFNRAYNPYCAYTTGYNCPIPPEANDLKFRIEAGVKDFDGKY</sequence>
<dbReference type="AlphaFoldDB" id="A0A3M0GHV6"/>
<proteinExistence type="predicted"/>
<dbReference type="PANTHER" id="PTHR41913:SF1">
    <property type="entry name" value="DUF1684 DOMAIN-CONTAINING PROTEIN"/>
    <property type="match status" value="1"/>
</dbReference>
<comment type="caution">
    <text evidence="1">The sequence shown here is derived from an EMBL/GenBank/DDBJ whole genome shotgun (WGS) entry which is preliminary data.</text>
</comment>
<dbReference type="OrthoDB" id="5493262at2"/>
<keyword evidence="2" id="KW-1185">Reference proteome</keyword>
<dbReference type="EMBL" id="REFV01000001">
    <property type="protein sequence ID" value="RMB63858.1"/>
    <property type="molecule type" value="Genomic_DNA"/>
</dbReference>
<reference evidence="1 2" key="1">
    <citation type="submission" date="2018-10" db="EMBL/GenBank/DDBJ databases">
        <title>Dokdonia luteus sp. nov., isolated from sea water.</title>
        <authorList>
            <person name="Zhou L.Y."/>
            <person name="Du Z.J."/>
        </authorList>
    </citation>
    <scope>NUCLEOTIDE SEQUENCE [LARGE SCALE GENOMIC DNA]</scope>
    <source>
        <strain evidence="1 2">SH27</strain>
    </source>
</reference>
<name>A0A3M0GHV6_9FLAO</name>
<dbReference type="RefSeq" id="WP_121915654.1">
    <property type="nucleotide sequence ID" value="NZ_REFV01000001.1"/>
</dbReference>
<evidence type="ECO:0000313" key="2">
    <source>
        <dbReference type="Proteomes" id="UP000281985"/>
    </source>
</evidence>
<dbReference type="PANTHER" id="PTHR41913">
    <property type="entry name" value="DUF1684 DOMAIN-CONTAINING PROTEIN"/>
    <property type="match status" value="1"/>
</dbReference>
<gene>
    <name evidence="1" type="ORF">EAX61_00260</name>
</gene>
<protein>
    <submittedName>
        <fullName evidence="1">DUF1684 domain-containing protein</fullName>
    </submittedName>
</protein>
<dbReference type="Proteomes" id="UP000281985">
    <property type="component" value="Unassembled WGS sequence"/>
</dbReference>
<organism evidence="1 2">
    <name type="scientific">Dokdonia sinensis</name>
    <dbReference type="NCBI Taxonomy" id="2479847"/>
    <lineage>
        <taxon>Bacteria</taxon>
        <taxon>Pseudomonadati</taxon>
        <taxon>Bacteroidota</taxon>
        <taxon>Flavobacteriia</taxon>
        <taxon>Flavobacteriales</taxon>
        <taxon>Flavobacteriaceae</taxon>
        <taxon>Dokdonia</taxon>
    </lineage>
</organism>
<dbReference type="Pfam" id="PF07920">
    <property type="entry name" value="DUF1684"/>
    <property type="match status" value="1"/>
</dbReference>
<evidence type="ECO:0000313" key="1">
    <source>
        <dbReference type="EMBL" id="RMB63858.1"/>
    </source>
</evidence>
<dbReference type="InterPro" id="IPR012467">
    <property type="entry name" value="DUF1684"/>
</dbReference>
<accession>A0A3M0GHV6</accession>